<keyword evidence="6" id="KW-0680">Restriction system</keyword>
<evidence type="ECO:0000256" key="2">
    <source>
        <dbReference type="ARBA" id="ARBA00008598"/>
    </source>
</evidence>
<evidence type="ECO:0000256" key="6">
    <source>
        <dbReference type="ARBA" id="ARBA00022747"/>
    </source>
</evidence>
<dbReference type="RefSeq" id="WP_209037981.1">
    <property type="nucleotide sequence ID" value="NZ_JAATJH010000008.1"/>
</dbReference>
<dbReference type="PANTHER" id="PTHR30195">
    <property type="entry name" value="TYPE I SITE-SPECIFIC DEOXYRIBONUCLEASE PROTEIN SUBUNIT M AND R"/>
    <property type="match status" value="1"/>
</dbReference>
<keyword evidence="9" id="KW-0067">ATP-binding</keyword>
<evidence type="ECO:0000256" key="7">
    <source>
        <dbReference type="ARBA" id="ARBA00022759"/>
    </source>
</evidence>
<comment type="similarity">
    <text evidence="2">Belongs to the HsdR family.</text>
</comment>
<dbReference type="InterPro" id="IPR007409">
    <property type="entry name" value="Restrct_endonuc_type1_HsdR_N"/>
</dbReference>
<organism evidence="12 13">
    <name type="scientific">Neolewinella antarctica</name>
    <dbReference type="NCBI Taxonomy" id="442734"/>
    <lineage>
        <taxon>Bacteria</taxon>
        <taxon>Pseudomonadati</taxon>
        <taxon>Bacteroidota</taxon>
        <taxon>Saprospiria</taxon>
        <taxon>Saprospirales</taxon>
        <taxon>Lewinellaceae</taxon>
        <taxon>Neolewinella</taxon>
    </lineage>
</organism>
<proteinExistence type="inferred from homology"/>
<evidence type="ECO:0000256" key="4">
    <source>
        <dbReference type="ARBA" id="ARBA00022722"/>
    </source>
</evidence>
<accession>A0ABX0XFP1</accession>
<protein>
    <recommendedName>
        <fullName evidence="3">type I site-specific deoxyribonuclease</fullName>
        <ecNumber evidence="3">3.1.21.3</ecNumber>
    </recommendedName>
</protein>
<keyword evidence="5" id="KW-0547">Nucleotide-binding</keyword>
<evidence type="ECO:0000256" key="5">
    <source>
        <dbReference type="ARBA" id="ARBA00022741"/>
    </source>
</evidence>
<dbReference type="InterPro" id="IPR051268">
    <property type="entry name" value="Type-I_R_enzyme_R_subunit"/>
</dbReference>
<evidence type="ECO:0000256" key="8">
    <source>
        <dbReference type="ARBA" id="ARBA00022801"/>
    </source>
</evidence>
<comment type="catalytic activity">
    <reaction evidence="1">
        <text>Endonucleolytic cleavage of DNA to give random double-stranded fragments with terminal 5'-phosphates, ATP is simultaneously hydrolyzed.</text>
        <dbReference type="EC" id="3.1.21.3"/>
    </reaction>
</comment>
<comment type="caution">
    <text evidence="12">The sequence shown here is derived from an EMBL/GenBank/DDBJ whole genome shotgun (WGS) entry which is preliminary data.</text>
</comment>
<keyword evidence="7" id="KW-0255">Endonuclease</keyword>
<evidence type="ECO:0000313" key="12">
    <source>
        <dbReference type="EMBL" id="NJC28051.1"/>
    </source>
</evidence>
<evidence type="ECO:0000313" key="13">
    <source>
        <dbReference type="Proteomes" id="UP000770785"/>
    </source>
</evidence>
<keyword evidence="8" id="KW-0378">Hydrolase</keyword>
<gene>
    <name evidence="12" type="ORF">GGR27_003570</name>
</gene>
<dbReference type="CDD" id="cd22332">
    <property type="entry name" value="HsdR_N"/>
    <property type="match status" value="1"/>
</dbReference>
<dbReference type="EMBL" id="JAATJH010000008">
    <property type="protein sequence ID" value="NJC28051.1"/>
    <property type="molecule type" value="Genomic_DNA"/>
</dbReference>
<sequence>MPQSEQQLENKLITQLTGLGYERATIPDERVLFANLKTQLEKHNGRRLSDAEFSRVRTALKVGNVFDRATLLRDKVKYRDDAGEIAYLQLFNRSRWCQNEYQVTHQVSLKSKRTNRYDVTLLINGLPLVHIELKKRGIKLKQAFK</sequence>
<dbReference type="PANTHER" id="PTHR30195:SF16">
    <property type="entry name" value="TYPE I RESTRICTION ENZYME ENDONUCLEASE SUBUNIT"/>
    <property type="match status" value="1"/>
</dbReference>
<keyword evidence="13" id="KW-1185">Reference proteome</keyword>
<evidence type="ECO:0000256" key="1">
    <source>
        <dbReference type="ARBA" id="ARBA00000851"/>
    </source>
</evidence>
<keyword evidence="4" id="KW-0540">Nuclease</keyword>
<keyword evidence="10" id="KW-0238">DNA-binding</keyword>
<feature type="domain" description="Restriction endonuclease type I HsdR N-terminal" evidence="11">
    <location>
        <begin position="3"/>
        <end position="144"/>
    </location>
</feature>
<name>A0ABX0XFP1_9BACT</name>
<dbReference type="Gene3D" id="3.90.1570.50">
    <property type="match status" value="1"/>
</dbReference>
<dbReference type="Pfam" id="PF04313">
    <property type="entry name" value="HSDR_N"/>
    <property type="match status" value="1"/>
</dbReference>
<reference evidence="12 13" key="1">
    <citation type="submission" date="2020-03" db="EMBL/GenBank/DDBJ databases">
        <title>Genomic Encyclopedia of Type Strains, Phase IV (KMG-IV): sequencing the most valuable type-strain genomes for metagenomic binning, comparative biology and taxonomic classification.</title>
        <authorList>
            <person name="Goeker M."/>
        </authorList>
    </citation>
    <scope>NUCLEOTIDE SEQUENCE [LARGE SCALE GENOMIC DNA]</scope>
    <source>
        <strain evidence="12 13">DSM 105096</strain>
    </source>
</reference>
<evidence type="ECO:0000256" key="10">
    <source>
        <dbReference type="ARBA" id="ARBA00023125"/>
    </source>
</evidence>
<evidence type="ECO:0000256" key="3">
    <source>
        <dbReference type="ARBA" id="ARBA00012654"/>
    </source>
</evidence>
<evidence type="ECO:0000256" key="9">
    <source>
        <dbReference type="ARBA" id="ARBA00022840"/>
    </source>
</evidence>
<evidence type="ECO:0000259" key="11">
    <source>
        <dbReference type="Pfam" id="PF04313"/>
    </source>
</evidence>
<dbReference type="EC" id="3.1.21.3" evidence="3"/>
<dbReference type="Proteomes" id="UP000770785">
    <property type="component" value="Unassembled WGS sequence"/>
</dbReference>